<gene>
    <name evidence="4" type="ORF">C1SCF055_LOCUS8203</name>
</gene>
<feature type="transmembrane region" description="Helical" evidence="2">
    <location>
        <begin position="379"/>
        <end position="406"/>
    </location>
</feature>
<dbReference type="EMBL" id="CAMXCT010000552">
    <property type="protein sequence ID" value="CAI3980320.1"/>
    <property type="molecule type" value="Genomic_DNA"/>
</dbReference>
<dbReference type="Proteomes" id="UP001152797">
    <property type="component" value="Unassembled WGS sequence"/>
</dbReference>
<feature type="region of interest" description="Disordered" evidence="1">
    <location>
        <begin position="90"/>
        <end position="109"/>
    </location>
</feature>
<feature type="transmembrane region" description="Helical" evidence="2">
    <location>
        <begin position="313"/>
        <end position="334"/>
    </location>
</feature>
<protein>
    <recommendedName>
        <fullName evidence="3">DUF7802 domain-containing protein</fullName>
    </recommendedName>
</protein>
<accession>A0A9P1BXE6</accession>
<feature type="region of interest" description="Disordered" evidence="1">
    <location>
        <begin position="617"/>
        <end position="653"/>
    </location>
</feature>
<dbReference type="PANTHER" id="PTHR35982:SF1">
    <property type="entry name" value="SPIROCYCLASE, AVEC FAMILY"/>
    <property type="match status" value="1"/>
</dbReference>
<keyword evidence="6" id="KW-1185">Reference proteome</keyword>
<feature type="compositionally biased region" description="Basic and acidic residues" evidence="1">
    <location>
        <begin position="630"/>
        <end position="640"/>
    </location>
</feature>
<organism evidence="4">
    <name type="scientific">Cladocopium goreaui</name>
    <dbReference type="NCBI Taxonomy" id="2562237"/>
    <lineage>
        <taxon>Eukaryota</taxon>
        <taxon>Sar</taxon>
        <taxon>Alveolata</taxon>
        <taxon>Dinophyceae</taxon>
        <taxon>Suessiales</taxon>
        <taxon>Symbiodiniaceae</taxon>
        <taxon>Cladocopium</taxon>
    </lineage>
</organism>
<dbReference type="EMBL" id="CAMXCT020000552">
    <property type="protein sequence ID" value="CAL1133695.1"/>
    <property type="molecule type" value="Genomic_DNA"/>
</dbReference>
<feature type="transmembrane region" description="Helical" evidence="2">
    <location>
        <begin position="418"/>
        <end position="440"/>
    </location>
</feature>
<evidence type="ECO:0000313" key="5">
    <source>
        <dbReference type="EMBL" id="CAL1133695.1"/>
    </source>
</evidence>
<keyword evidence="2" id="KW-0812">Transmembrane</keyword>
<keyword evidence="2" id="KW-0472">Membrane</keyword>
<name>A0A9P1BXE6_9DINO</name>
<feature type="compositionally biased region" description="Acidic residues" evidence="1">
    <location>
        <begin position="141"/>
        <end position="162"/>
    </location>
</feature>
<feature type="transmembrane region" description="Helical" evidence="2">
    <location>
        <begin position="273"/>
        <end position="293"/>
    </location>
</feature>
<evidence type="ECO:0000256" key="1">
    <source>
        <dbReference type="SAM" id="MobiDB-lite"/>
    </source>
</evidence>
<feature type="transmembrane region" description="Helical" evidence="2">
    <location>
        <begin position="241"/>
        <end position="261"/>
    </location>
</feature>
<feature type="region of interest" description="Disordered" evidence="1">
    <location>
        <begin position="135"/>
        <end position="175"/>
    </location>
</feature>
<proteinExistence type="predicted"/>
<feature type="compositionally biased region" description="Basic residues" evidence="1">
    <location>
        <begin position="641"/>
        <end position="653"/>
    </location>
</feature>
<dbReference type="EMBL" id="CAMXCT030000552">
    <property type="protein sequence ID" value="CAL4767632.1"/>
    <property type="molecule type" value="Genomic_DNA"/>
</dbReference>
<feature type="transmembrane region" description="Helical" evidence="2">
    <location>
        <begin position="589"/>
        <end position="612"/>
    </location>
</feature>
<dbReference type="PANTHER" id="PTHR35982">
    <property type="entry name" value="AGAP005361-PA"/>
    <property type="match status" value="1"/>
</dbReference>
<sequence>MTFKNRAKARAQTIRKFESRTVDPLSKGVADKPKCQSPDNHARSAIAALTGKGLELQVSKSPHLLDGKQYDQIVSLRNNDRNRHYRECTQHAAEQIGVPEKSGSRPRRRQIDILGFSAGVKDKLCYAIDRRVAPSVAESSAPEEEAPVESQHDDDDDDDDGGVADAGQVTQEEARRGDKRCGELKKCEKRWDELQRDERSCEQDDIGKASGQNPASMICLRRWPWRSFNPLEQQLAHHPSFVFAEVLFFLLSGFAFLHAACESYAKEERRLMLIWVATFIVGTVNDYIFMLLPVVDNFWQAQGLIMLTPRMPLYIPCVYNGFMYWSTVAAARVFRHARSSALAEASFAGLLAMIFYAPYDMCGARFLWWTWHDTDPGVALRWLGVPGGSTAWTITFTACFSLLLRLGADLGWSQVKTLALACWSTPLMIIVLNVFTVLGLDRIGMPGPQTVLAATLCFAAMCICQPKPEAWPQKKAQLLNGPEHWSVRAMLCTYFATLVLVGLLFSPEKQVSTGVHQQFGSCDATDIDLMGYERKRYICRERFPTTYFHFECRMPEAGMEQITPEAALTDGVASWYTICGQPHADYQNWLSGLLVLCGTGALLFLFAFSTYLKEESGCKMPPSVVESENPEVKVSDELGKRQPRSSTPRRKGK</sequence>
<feature type="transmembrane region" description="Helical" evidence="2">
    <location>
        <begin position="341"/>
        <end position="359"/>
    </location>
</feature>
<comment type="caution">
    <text evidence="4">The sequence shown here is derived from an EMBL/GenBank/DDBJ whole genome shotgun (WGS) entry which is preliminary data.</text>
</comment>
<reference evidence="5" key="2">
    <citation type="submission" date="2024-04" db="EMBL/GenBank/DDBJ databases">
        <authorList>
            <person name="Chen Y."/>
            <person name="Shah S."/>
            <person name="Dougan E. K."/>
            <person name="Thang M."/>
            <person name="Chan C."/>
        </authorList>
    </citation>
    <scope>NUCLEOTIDE SEQUENCE [LARGE SCALE GENOMIC DNA]</scope>
</reference>
<keyword evidence="2" id="KW-1133">Transmembrane helix</keyword>
<evidence type="ECO:0000256" key="2">
    <source>
        <dbReference type="SAM" id="Phobius"/>
    </source>
</evidence>
<dbReference type="Pfam" id="PF25085">
    <property type="entry name" value="DUF7802"/>
    <property type="match status" value="1"/>
</dbReference>
<feature type="transmembrane region" description="Helical" evidence="2">
    <location>
        <begin position="485"/>
        <end position="505"/>
    </location>
</feature>
<evidence type="ECO:0000313" key="6">
    <source>
        <dbReference type="Proteomes" id="UP001152797"/>
    </source>
</evidence>
<evidence type="ECO:0000313" key="4">
    <source>
        <dbReference type="EMBL" id="CAI3980320.1"/>
    </source>
</evidence>
<evidence type="ECO:0000259" key="3">
    <source>
        <dbReference type="Pfam" id="PF25085"/>
    </source>
</evidence>
<dbReference type="InterPro" id="IPR056704">
    <property type="entry name" value="DUF7802"/>
</dbReference>
<feature type="domain" description="DUF7802" evidence="3">
    <location>
        <begin position="228"/>
        <end position="599"/>
    </location>
</feature>
<reference evidence="4" key="1">
    <citation type="submission" date="2022-10" db="EMBL/GenBank/DDBJ databases">
        <authorList>
            <person name="Chen Y."/>
            <person name="Dougan E. K."/>
            <person name="Chan C."/>
            <person name="Rhodes N."/>
            <person name="Thang M."/>
        </authorList>
    </citation>
    <scope>NUCLEOTIDE SEQUENCE</scope>
</reference>
<dbReference type="AlphaFoldDB" id="A0A9P1BXE6"/>